<dbReference type="EMBL" id="JBHSTI010000002">
    <property type="protein sequence ID" value="MFC6236307.1"/>
    <property type="molecule type" value="Genomic_DNA"/>
</dbReference>
<dbReference type="InterPro" id="IPR025159">
    <property type="entry name" value="AbiEi_N"/>
</dbReference>
<evidence type="ECO:0000313" key="2">
    <source>
        <dbReference type="EMBL" id="MFC6236307.1"/>
    </source>
</evidence>
<accession>A0ABW1SWB5</accession>
<name>A0ABW1SWB5_9ACTN</name>
<dbReference type="RefSeq" id="WP_386763355.1">
    <property type="nucleotide sequence ID" value="NZ_JBHSTI010000002.1"/>
</dbReference>
<proteinExistence type="predicted"/>
<dbReference type="Pfam" id="PF13338">
    <property type="entry name" value="AbiEi_4"/>
    <property type="match status" value="1"/>
</dbReference>
<gene>
    <name evidence="2" type="ORF">ACFQGU_00335</name>
</gene>
<keyword evidence="3" id="KW-1185">Reference proteome</keyword>
<organism evidence="2 3">
    <name type="scientific">Longivirga aurantiaca</name>
    <dbReference type="NCBI Taxonomy" id="1837743"/>
    <lineage>
        <taxon>Bacteria</taxon>
        <taxon>Bacillati</taxon>
        <taxon>Actinomycetota</taxon>
        <taxon>Actinomycetes</taxon>
        <taxon>Sporichthyales</taxon>
        <taxon>Sporichthyaceae</taxon>
        <taxon>Longivirga</taxon>
    </lineage>
</organism>
<evidence type="ECO:0000259" key="1">
    <source>
        <dbReference type="Pfam" id="PF13338"/>
    </source>
</evidence>
<evidence type="ECO:0000313" key="3">
    <source>
        <dbReference type="Proteomes" id="UP001596138"/>
    </source>
</evidence>
<feature type="domain" description="AbiEi antitoxin N-terminal" evidence="1">
    <location>
        <begin position="24"/>
        <end position="56"/>
    </location>
</feature>
<comment type="caution">
    <text evidence="2">The sequence shown here is derived from an EMBL/GenBank/DDBJ whole genome shotgun (WGS) entry which is preliminary data.</text>
</comment>
<dbReference type="Proteomes" id="UP001596138">
    <property type="component" value="Unassembled WGS sequence"/>
</dbReference>
<reference evidence="3" key="1">
    <citation type="journal article" date="2019" name="Int. J. Syst. Evol. Microbiol.">
        <title>The Global Catalogue of Microorganisms (GCM) 10K type strain sequencing project: providing services to taxonomists for standard genome sequencing and annotation.</title>
        <authorList>
            <consortium name="The Broad Institute Genomics Platform"/>
            <consortium name="The Broad Institute Genome Sequencing Center for Infectious Disease"/>
            <person name="Wu L."/>
            <person name="Ma J."/>
        </authorList>
    </citation>
    <scope>NUCLEOTIDE SEQUENCE [LARGE SCALE GENOMIC DNA]</scope>
    <source>
        <strain evidence="3">CGMCC 4.7317</strain>
    </source>
</reference>
<sequence>MHWSRSDERIVAVRRRLGDGPWARQQLLAAGWSARQIERDLQQGRLERVIRGVYAPTGVVLAWDAPQTYAPPILGAGDDAAVSFESAAAIRRMWIPYPADPRIHLSSSGRPVTYDPVVRRHRTHLRDDDVDVLAGVRVTSVARTAVDLARGKAFAQALAPLDSATRILALGEAAHSAAGRVLLARPGARRRVDAALGELRAAAGRIAGGRGTRELVRCLEQVDPRSESPYESWCRGELVSAGVRIEALGLEVRGASGRLYYADFAWPSLRLIAEADGVEKYGSDLRTVRERVMAERHRQRDLEDAGWEFVRWTAGEPALVFTARVARALAAATARSA</sequence>
<protein>
    <submittedName>
        <fullName evidence="2">Type IV toxin-antitoxin system AbiEi family antitoxin domain-containing protein</fullName>
    </submittedName>
</protein>